<sequence>MLRFETINAVAGAKDNDVRMAMAGNLIECSVKFLSENTTPDMLQAHEAEKPYLPTVTEFLEFAKKKFNVQ</sequence>
<keyword evidence="2" id="KW-1185">Reference proteome</keyword>
<comment type="caution">
    <text evidence="1">The sequence shown here is derived from an EMBL/GenBank/DDBJ whole genome shotgun (WGS) entry which is preliminary data.</text>
</comment>
<name>A0ABQ7Z554_BRANA</name>
<protein>
    <submittedName>
        <fullName evidence="1">Uncharacterized protein</fullName>
    </submittedName>
</protein>
<evidence type="ECO:0000313" key="2">
    <source>
        <dbReference type="Proteomes" id="UP000824890"/>
    </source>
</evidence>
<evidence type="ECO:0000313" key="1">
    <source>
        <dbReference type="EMBL" id="KAH0875245.1"/>
    </source>
</evidence>
<proteinExistence type="predicted"/>
<accession>A0ABQ7Z554</accession>
<dbReference type="Proteomes" id="UP000824890">
    <property type="component" value="Unassembled WGS sequence"/>
</dbReference>
<reference evidence="1 2" key="1">
    <citation type="submission" date="2021-05" db="EMBL/GenBank/DDBJ databases">
        <title>Genome Assembly of Synthetic Allotetraploid Brassica napus Reveals Homoeologous Exchanges between Subgenomes.</title>
        <authorList>
            <person name="Davis J.T."/>
        </authorList>
    </citation>
    <scope>NUCLEOTIDE SEQUENCE [LARGE SCALE GENOMIC DNA]</scope>
    <source>
        <strain evidence="2">cv. Da-Ae</strain>
        <tissue evidence="1">Seedling</tissue>
    </source>
</reference>
<dbReference type="EMBL" id="JAGKQM010000016">
    <property type="protein sequence ID" value="KAH0875245.1"/>
    <property type="molecule type" value="Genomic_DNA"/>
</dbReference>
<organism evidence="1 2">
    <name type="scientific">Brassica napus</name>
    <name type="common">Rape</name>
    <dbReference type="NCBI Taxonomy" id="3708"/>
    <lineage>
        <taxon>Eukaryota</taxon>
        <taxon>Viridiplantae</taxon>
        <taxon>Streptophyta</taxon>
        <taxon>Embryophyta</taxon>
        <taxon>Tracheophyta</taxon>
        <taxon>Spermatophyta</taxon>
        <taxon>Magnoliopsida</taxon>
        <taxon>eudicotyledons</taxon>
        <taxon>Gunneridae</taxon>
        <taxon>Pentapetalae</taxon>
        <taxon>rosids</taxon>
        <taxon>malvids</taxon>
        <taxon>Brassicales</taxon>
        <taxon>Brassicaceae</taxon>
        <taxon>Brassiceae</taxon>
        <taxon>Brassica</taxon>
    </lineage>
</organism>
<gene>
    <name evidence="1" type="ORF">HID58_072607</name>
</gene>